<dbReference type="Proteomes" id="UP000684084">
    <property type="component" value="Unassembled WGS sequence"/>
</dbReference>
<dbReference type="AlphaFoldDB" id="A0A916EDP2"/>
<organism evidence="1 2">
    <name type="scientific">Rhizophagus irregularis</name>
    <dbReference type="NCBI Taxonomy" id="588596"/>
    <lineage>
        <taxon>Eukaryota</taxon>
        <taxon>Fungi</taxon>
        <taxon>Fungi incertae sedis</taxon>
        <taxon>Mucoromycota</taxon>
        <taxon>Glomeromycotina</taxon>
        <taxon>Glomeromycetes</taxon>
        <taxon>Glomerales</taxon>
        <taxon>Glomeraceae</taxon>
        <taxon>Rhizophagus</taxon>
    </lineage>
</organism>
<evidence type="ECO:0000313" key="1">
    <source>
        <dbReference type="EMBL" id="CAB5382869.1"/>
    </source>
</evidence>
<accession>A0A916EDP2</accession>
<reference evidence="1" key="1">
    <citation type="submission" date="2020-05" db="EMBL/GenBank/DDBJ databases">
        <authorList>
            <person name="Rincon C."/>
            <person name="Sanders R I."/>
            <person name="Robbins C."/>
            <person name="Chaturvedi A."/>
        </authorList>
    </citation>
    <scope>NUCLEOTIDE SEQUENCE</scope>
    <source>
        <strain evidence="1">CHB12</strain>
    </source>
</reference>
<proteinExistence type="predicted"/>
<protein>
    <submittedName>
        <fullName evidence="1">Uncharacterized protein</fullName>
    </submittedName>
</protein>
<dbReference type="EMBL" id="CAGKOT010000047">
    <property type="protein sequence ID" value="CAB5382869.1"/>
    <property type="molecule type" value="Genomic_DNA"/>
</dbReference>
<name>A0A916EDP2_9GLOM</name>
<gene>
    <name evidence="1" type="ORF">CHRIB12_LOCUS18162</name>
</gene>
<comment type="caution">
    <text evidence="1">The sequence shown here is derived from an EMBL/GenBank/DDBJ whole genome shotgun (WGS) entry which is preliminary data.</text>
</comment>
<evidence type="ECO:0000313" key="2">
    <source>
        <dbReference type="Proteomes" id="UP000684084"/>
    </source>
</evidence>
<sequence length="81" mass="9640">MNQHMDCSYYQFNRPDTSRADCGFHNFINIFRNHYASSTREEHCSTSYRFVIVDYSTGLILVLKRKMNGNETTHILLREML</sequence>
<dbReference type="OrthoDB" id="2303716at2759"/>